<comment type="similarity">
    <text evidence="2">Belongs to the NOP14 family.</text>
</comment>
<dbReference type="GO" id="GO:0030490">
    <property type="term" value="P:maturation of SSU-rRNA"/>
    <property type="evidence" value="ECO:0007669"/>
    <property type="project" value="TreeGrafter"/>
</dbReference>
<feature type="region of interest" description="Disordered" evidence="8">
    <location>
        <begin position="49"/>
        <end position="74"/>
    </location>
</feature>
<keyword evidence="11" id="KW-1185">Reference proteome</keyword>
<dbReference type="VEuPathDB" id="GiardiaDB:SS50377_25300"/>
<evidence type="ECO:0000256" key="4">
    <source>
        <dbReference type="ARBA" id="ARBA00022552"/>
    </source>
</evidence>
<gene>
    <name evidence="9" type="ORF">SS50377_18653</name>
    <name evidence="10" type="ORF">SS50377_25300</name>
</gene>
<accession>V6LM80</accession>
<dbReference type="OrthoDB" id="10254002at2759"/>
<keyword evidence="7" id="KW-0175">Coiled coil</keyword>
<proteinExistence type="inferred from homology"/>
<evidence type="ECO:0000313" key="11">
    <source>
        <dbReference type="Proteomes" id="UP000018208"/>
    </source>
</evidence>
<evidence type="ECO:0000256" key="1">
    <source>
        <dbReference type="ARBA" id="ARBA00004604"/>
    </source>
</evidence>
<dbReference type="EMBL" id="AUWU02000005">
    <property type="protein sequence ID" value="KAH0573181.1"/>
    <property type="molecule type" value="Genomic_DNA"/>
</dbReference>
<dbReference type="PANTHER" id="PTHR23183:SF0">
    <property type="entry name" value="NUCLEOLAR PROTEIN 14"/>
    <property type="match status" value="1"/>
</dbReference>
<evidence type="ECO:0000256" key="7">
    <source>
        <dbReference type="SAM" id="Coils"/>
    </source>
</evidence>
<feature type="coiled-coil region" evidence="7">
    <location>
        <begin position="543"/>
        <end position="575"/>
    </location>
</feature>
<feature type="compositionally biased region" description="Low complexity" evidence="8">
    <location>
        <begin position="50"/>
        <end position="68"/>
    </location>
</feature>
<evidence type="ECO:0000256" key="3">
    <source>
        <dbReference type="ARBA" id="ARBA00022517"/>
    </source>
</evidence>
<comment type="subcellular location">
    <subcellularLocation>
        <location evidence="1">Nucleus</location>
        <location evidence="1">Nucleolus</location>
    </subcellularLocation>
</comment>
<comment type="function">
    <text evidence="6">Involved in nucleolar processing of pre-18S ribosomal RNA. Has a role in the nuclear export of 40S pre-ribosomal subunit to the cytoplasm.</text>
</comment>
<evidence type="ECO:0000256" key="8">
    <source>
        <dbReference type="SAM" id="MobiDB-lite"/>
    </source>
</evidence>
<keyword evidence="5" id="KW-0539">Nucleus</keyword>
<keyword evidence="4" id="KW-0698">rRNA processing</keyword>
<dbReference type="AlphaFoldDB" id="V6LM80"/>
<reference evidence="9 10" key="1">
    <citation type="journal article" date="2014" name="PLoS Genet.">
        <title>The Genome of Spironucleus salmonicida Highlights a Fish Pathogen Adapted to Fluctuating Environments.</title>
        <authorList>
            <person name="Xu F."/>
            <person name="Jerlstrom-Hultqvist J."/>
            <person name="Einarsson E."/>
            <person name="Astvaldsson A."/>
            <person name="Svard S.G."/>
            <person name="Andersson J.O."/>
        </authorList>
    </citation>
    <scope>NUCLEOTIDE SEQUENCE</scope>
    <source>
        <strain evidence="10">ATCC 50377</strain>
    </source>
</reference>
<dbReference type="EMBL" id="KI546167">
    <property type="protein sequence ID" value="EST41819.1"/>
    <property type="molecule type" value="Genomic_DNA"/>
</dbReference>
<evidence type="ECO:0000313" key="9">
    <source>
        <dbReference type="EMBL" id="EST41819.1"/>
    </source>
</evidence>
<dbReference type="GO" id="GO:0030692">
    <property type="term" value="C:Noc4p-Nop14p complex"/>
    <property type="evidence" value="ECO:0007669"/>
    <property type="project" value="TreeGrafter"/>
</dbReference>
<feature type="compositionally biased region" description="Basic and acidic residues" evidence="8">
    <location>
        <begin position="604"/>
        <end position="622"/>
    </location>
</feature>
<keyword evidence="3" id="KW-0690">Ribosome biogenesis</keyword>
<organism evidence="9">
    <name type="scientific">Spironucleus salmonicida</name>
    <dbReference type="NCBI Taxonomy" id="348837"/>
    <lineage>
        <taxon>Eukaryota</taxon>
        <taxon>Metamonada</taxon>
        <taxon>Diplomonadida</taxon>
        <taxon>Hexamitidae</taxon>
        <taxon>Hexamitinae</taxon>
        <taxon>Spironucleus</taxon>
    </lineage>
</organism>
<protein>
    <recommendedName>
        <fullName evidence="12">Nucleolar protein 14</fullName>
    </recommendedName>
</protein>
<evidence type="ECO:0000256" key="5">
    <source>
        <dbReference type="ARBA" id="ARBA00023242"/>
    </source>
</evidence>
<evidence type="ECO:0008006" key="12">
    <source>
        <dbReference type="Google" id="ProtNLM"/>
    </source>
</evidence>
<sequence>MAKPTKQNMNARLEQARSKLKINAPNPFDIKKSHTHQKVLNKIIPYQHAQKSNTQQSKQQPQKPQTQQLTFVQDDTQKSSAQIQSQIAEFVLQKQEATQHFKISETDKIYQEIQEKSKHFREEKKQTKLQVEKKIYQLDKISQQLKDILPQREVSVNQRHNDDISGLVAANKGQITHDDAVRAGAARLIELQRNTKTQKINYDLGDDEVDMEEFRAGTDNESEQIEESSESQKLEDISIQEIDTAEGSSAYLQSLPFIIQVPGNYSQFGILLNRARNSEEIVVMDRLIKTNSTLNDKNNAPAMEKLSSFVFKRFIEINDLTRKDCCMRCFRHITYELPSHCAGLLLNYLNQYKTLQAVQISLVLRLINICYIQTDFSSQKLNNLFSMCFLVSENILLQPIKTTNQLMQSLFFVSQVACLSINCYRYNSSVLRFCQNVLTFIEYQSSIYLKECNTKFDLRVLMSTSYKQEVSQEMIVSIVQTIVKVYQSVFQINIDFVPSILQQFCQNTNTIICLDYIKEKPVLIQQLEPLYAQSYDYKKDLSLDRTKARAKALEKAEKRVQKDTARKVLKEKRQEVVMRQHRMKERSERINRIKSIVNSQYDQQTHDVKNLVRIEKKSRGKK</sequence>
<dbReference type="PANTHER" id="PTHR23183">
    <property type="entry name" value="NOP14"/>
    <property type="match status" value="1"/>
</dbReference>
<reference evidence="10" key="2">
    <citation type="submission" date="2020-12" db="EMBL/GenBank/DDBJ databases">
        <title>New Spironucleus salmonicida genome in near-complete chromosomes.</title>
        <authorList>
            <person name="Xu F."/>
            <person name="Kurt Z."/>
            <person name="Jimenez-Gonzalez A."/>
            <person name="Astvaldsson A."/>
            <person name="Andersson J.O."/>
            <person name="Svard S.G."/>
        </authorList>
    </citation>
    <scope>NUCLEOTIDE SEQUENCE</scope>
    <source>
        <strain evidence="10">ATCC 50377</strain>
    </source>
</reference>
<dbReference type="GO" id="GO:0032040">
    <property type="term" value="C:small-subunit processome"/>
    <property type="evidence" value="ECO:0007669"/>
    <property type="project" value="InterPro"/>
</dbReference>
<dbReference type="Proteomes" id="UP000018208">
    <property type="component" value="Unassembled WGS sequence"/>
</dbReference>
<evidence type="ECO:0000313" key="10">
    <source>
        <dbReference type="EMBL" id="KAH0573181.1"/>
    </source>
</evidence>
<evidence type="ECO:0000256" key="2">
    <source>
        <dbReference type="ARBA" id="ARBA00007466"/>
    </source>
</evidence>
<feature type="region of interest" description="Disordered" evidence="8">
    <location>
        <begin position="601"/>
        <end position="622"/>
    </location>
</feature>
<name>V6LM80_9EUKA</name>
<dbReference type="InterPro" id="IPR007276">
    <property type="entry name" value="Nop14"/>
</dbReference>
<evidence type="ECO:0000256" key="6">
    <source>
        <dbReference type="ARBA" id="ARBA00024695"/>
    </source>
</evidence>